<dbReference type="EMBL" id="BPLQ01000176">
    <property type="protein sequence ID" value="GIX68311.1"/>
    <property type="molecule type" value="Genomic_DNA"/>
</dbReference>
<organism evidence="1 2">
    <name type="scientific">Caerostris darwini</name>
    <dbReference type="NCBI Taxonomy" id="1538125"/>
    <lineage>
        <taxon>Eukaryota</taxon>
        <taxon>Metazoa</taxon>
        <taxon>Ecdysozoa</taxon>
        <taxon>Arthropoda</taxon>
        <taxon>Chelicerata</taxon>
        <taxon>Arachnida</taxon>
        <taxon>Araneae</taxon>
        <taxon>Araneomorphae</taxon>
        <taxon>Entelegynae</taxon>
        <taxon>Araneoidea</taxon>
        <taxon>Araneidae</taxon>
        <taxon>Caerostris</taxon>
    </lineage>
</organism>
<dbReference type="AlphaFoldDB" id="A0AAV4M7A5"/>
<evidence type="ECO:0000313" key="2">
    <source>
        <dbReference type="Proteomes" id="UP001054837"/>
    </source>
</evidence>
<proteinExistence type="predicted"/>
<reference evidence="1 2" key="1">
    <citation type="submission" date="2021-06" db="EMBL/GenBank/DDBJ databases">
        <title>Caerostris darwini draft genome.</title>
        <authorList>
            <person name="Kono N."/>
            <person name="Arakawa K."/>
        </authorList>
    </citation>
    <scope>NUCLEOTIDE SEQUENCE [LARGE SCALE GENOMIC DNA]</scope>
</reference>
<dbReference type="Proteomes" id="UP001054837">
    <property type="component" value="Unassembled WGS sequence"/>
</dbReference>
<protein>
    <submittedName>
        <fullName evidence="1">Uncharacterized protein</fullName>
    </submittedName>
</protein>
<evidence type="ECO:0000313" key="1">
    <source>
        <dbReference type="EMBL" id="GIX68311.1"/>
    </source>
</evidence>
<name>A0AAV4M7A5_9ARAC</name>
<keyword evidence="2" id="KW-1185">Reference proteome</keyword>
<sequence length="104" mass="11994">MGSFVYVTYLGGSAIHQVASSALLSFLREQLFPIPTPGDLRRVFLEWKIKTSCFHVEELVSMKLFGNCIVLLHRFPYGQRSTNGLVLFLCRRVFPTSWQCFQFN</sequence>
<accession>A0AAV4M7A5</accession>
<gene>
    <name evidence="1" type="ORF">CDAR_319641</name>
</gene>
<comment type="caution">
    <text evidence="1">The sequence shown here is derived from an EMBL/GenBank/DDBJ whole genome shotgun (WGS) entry which is preliminary data.</text>
</comment>